<dbReference type="Gene3D" id="2.70.100.10">
    <property type="entry name" value="Glycoside hydrolase, family 7, domain"/>
    <property type="match status" value="1"/>
</dbReference>
<dbReference type="InterPro" id="IPR013320">
    <property type="entry name" value="ConA-like_dom_sf"/>
</dbReference>
<evidence type="ECO:0000256" key="3">
    <source>
        <dbReference type="ARBA" id="ARBA00022729"/>
    </source>
</evidence>
<keyword evidence="7 9" id="KW-0326">Glycosidase</keyword>
<evidence type="ECO:0000256" key="6">
    <source>
        <dbReference type="ARBA" id="ARBA00023277"/>
    </source>
</evidence>
<feature type="chain" id="PRO_5043407248" description="Glucanase" evidence="10">
    <location>
        <begin position="39"/>
        <end position="474"/>
    </location>
</feature>
<keyword evidence="5 9" id="KW-0136">Cellulose degradation</keyword>
<keyword evidence="4 9" id="KW-0378">Hydrolase</keyword>
<organism evidence="11 12">
    <name type="scientific">Paramarasmius palmivorus</name>
    <dbReference type="NCBI Taxonomy" id="297713"/>
    <lineage>
        <taxon>Eukaryota</taxon>
        <taxon>Fungi</taxon>
        <taxon>Dikarya</taxon>
        <taxon>Basidiomycota</taxon>
        <taxon>Agaricomycotina</taxon>
        <taxon>Agaricomycetes</taxon>
        <taxon>Agaricomycetidae</taxon>
        <taxon>Agaricales</taxon>
        <taxon>Marasmiineae</taxon>
        <taxon>Marasmiaceae</taxon>
        <taxon>Paramarasmius</taxon>
    </lineage>
</organism>
<dbReference type="Proteomes" id="UP001383192">
    <property type="component" value="Unassembled WGS sequence"/>
</dbReference>
<evidence type="ECO:0000256" key="1">
    <source>
        <dbReference type="ARBA" id="ARBA00001641"/>
    </source>
</evidence>
<dbReference type="PANTHER" id="PTHR33753:SF2">
    <property type="entry name" value="GLYCOSIDE HYDROLASE FAMILY 7 PROTEIN"/>
    <property type="match status" value="1"/>
</dbReference>
<accession>A0AAW0BRJ0</accession>
<dbReference type="PRINTS" id="PR00734">
    <property type="entry name" value="GLHYDRLASE7"/>
</dbReference>
<evidence type="ECO:0000313" key="12">
    <source>
        <dbReference type="Proteomes" id="UP001383192"/>
    </source>
</evidence>
<evidence type="ECO:0000256" key="10">
    <source>
        <dbReference type="SAM" id="SignalP"/>
    </source>
</evidence>
<evidence type="ECO:0000256" key="2">
    <source>
        <dbReference type="ARBA" id="ARBA00006044"/>
    </source>
</evidence>
<comment type="catalytic activity">
    <reaction evidence="1">
        <text>Hydrolysis of (1-&gt;4)-beta-D-glucosidic linkages in cellulose and cellotetraose, releasing cellobiose from the non-reducing ends of the chains.</text>
        <dbReference type="EC" id="3.2.1.91"/>
    </reaction>
</comment>
<dbReference type="CDD" id="cd07999">
    <property type="entry name" value="GH7_CBH_EG"/>
    <property type="match status" value="1"/>
</dbReference>
<evidence type="ECO:0000256" key="4">
    <source>
        <dbReference type="ARBA" id="ARBA00022801"/>
    </source>
</evidence>
<evidence type="ECO:0000256" key="5">
    <source>
        <dbReference type="ARBA" id="ARBA00023001"/>
    </source>
</evidence>
<dbReference type="GO" id="GO:0030245">
    <property type="term" value="P:cellulose catabolic process"/>
    <property type="evidence" value="ECO:0007669"/>
    <property type="project" value="UniProtKB-KW"/>
</dbReference>
<keyword evidence="12" id="KW-1185">Reference proteome</keyword>
<dbReference type="EC" id="3.2.1.-" evidence="9"/>
<name>A0AAW0BRJ0_9AGAR</name>
<evidence type="ECO:0000256" key="8">
    <source>
        <dbReference type="ARBA" id="ARBA00023326"/>
    </source>
</evidence>
<dbReference type="EMBL" id="JAYKXP010000082">
    <property type="protein sequence ID" value="KAK7029460.1"/>
    <property type="molecule type" value="Genomic_DNA"/>
</dbReference>
<gene>
    <name evidence="11" type="ORF">VNI00_014493</name>
</gene>
<comment type="caution">
    <text evidence="11">The sequence shown here is derived from an EMBL/GenBank/DDBJ whole genome shotgun (WGS) entry which is preliminary data.</text>
</comment>
<evidence type="ECO:0000256" key="9">
    <source>
        <dbReference type="RuleBase" id="RU361164"/>
    </source>
</evidence>
<keyword evidence="6" id="KW-0119">Carbohydrate metabolism</keyword>
<evidence type="ECO:0000256" key="7">
    <source>
        <dbReference type="ARBA" id="ARBA00023295"/>
    </source>
</evidence>
<proteinExistence type="inferred from homology"/>
<dbReference type="InterPro" id="IPR037019">
    <property type="entry name" value="Glyco_hydro_7_sf"/>
</dbReference>
<dbReference type="Pfam" id="PF00840">
    <property type="entry name" value="Glyco_hydro_7"/>
    <property type="match status" value="1"/>
</dbReference>
<reference evidence="11 12" key="1">
    <citation type="submission" date="2024-01" db="EMBL/GenBank/DDBJ databases">
        <title>A draft genome for a cacao thread blight-causing isolate of Paramarasmius palmivorus.</title>
        <authorList>
            <person name="Baruah I.K."/>
            <person name="Bukari Y."/>
            <person name="Amoako-Attah I."/>
            <person name="Meinhardt L.W."/>
            <person name="Bailey B.A."/>
            <person name="Cohen S.P."/>
        </authorList>
    </citation>
    <scope>NUCLEOTIDE SEQUENCE [LARGE SCALE GENOMIC DNA]</scope>
    <source>
        <strain evidence="11 12">GH-12</strain>
    </source>
</reference>
<dbReference type="SUPFAM" id="SSF49899">
    <property type="entry name" value="Concanavalin A-like lectins/glucanases"/>
    <property type="match status" value="1"/>
</dbReference>
<protein>
    <recommendedName>
        <fullName evidence="9">Glucanase</fullName>
        <ecNumber evidence="9">3.2.1.-</ecNumber>
    </recommendedName>
</protein>
<sequence length="474" mass="52077">MVYLIINFHRFNPIQPNPMSTLRVFLLTLLTTTAITHGQKFDTIIPEIHPKLTYTTCSSGPNGTCTSQHRSIVLDAEWRWLHPPGGYTNCYSGTYVYWDKALCPDPVTCAQNCALEGPGYSYIGVTTPSASPNNDAVKLQWRTPGDYHINLGSRVFLLDDSDAKYEAFDLRNKEFTFTVDTSQLPCGVNGALYFVEMPLDGGVQASGGLNEAGARYGTGYCDSTCPRSLRFIDGKANVEDWTPSQMRDFIGYGRYGSCCTQMSIWEANKHSAVFAVHTCRPGQTVCDGTSCKDVCDSDGCDFNSYRLGNTSFLGLGEDKVVDTNRKVTVVTQFLTSEKDEGALREIRRMYIQDGRIIHNSHAFEQYDSITDEFCAAQKEVFGNGSPNDLGGLAAIGEAFKRGMVLTMSIWDDFDRETGTGWMDGVFPADGDLSKPGVVRGPCVYQGGGEYIDGSVVFSDIRVGPIGSTYGHLVD</sequence>
<comment type="similarity">
    <text evidence="2 9">Belongs to the glycosyl hydrolase 7 (cellulase C) family.</text>
</comment>
<dbReference type="InterPro" id="IPR001722">
    <property type="entry name" value="Glyco_hydro_7"/>
</dbReference>
<evidence type="ECO:0000313" key="11">
    <source>
        <dbReference type="EMBL" id="KAK7029460.1"/>
    </source>
</evidence>
<keyword evidence="8 9" id="KW-0624">Polysaccharide degradation</keyword>
<dbReference type="PANTHER" id="PTHR33753">
    <property type="entry name" value="1,4-BETA-D-GLUCAN CELLOBIOHYDROLASE B"/>
    <property type="match status" value="1"/>
</dbReference>
<feature type="signal peptide" evidence="10">
    <location>
        <begin position="1"/>
        <end position="38"/>
    </location>
</feature>
<keyword evidence="3 10" id="KW-0732">Signal</keyword>
<dbReference type="GO" id="GO:0016162">
    <property type="term" value="F:cellulose 1,4-beta-cellobiosidase activity"/>
    <property type="evidence" value="ECO:0007669"/>
    <property type="project" value="UniProtKB-EC"/>
</dbReference>
<dbReference type="AlphaFoldDB" id="A0AAW0BRJ0"/>